<organism evidence="1 2">
    <name type="scientific">Penicillium chermesinum</name>
    <dbReference type="NCBI Taxonomy" id="63820"/>
    <lineage>
        <taxon>Eukaryota</taxon>
        <taxon>Fungi</taxon>
        <taxon>Dikarya</taxon>
        <taxon>Ascomycota</taxon>
        <taxon>Pezizomycotina</taxon>
        <taxon>Eurotiomycetes</taxon>
        <taxon>Eurotiomycetidae</taxon>
        <taxon>Eurotiales</taxon>
        <taxon>Aspergillaceae</taxon>
        <taxon>Penicillium</taxon>
    </lineage>
</organism>
<accession>A0A9W9PHP2</accession>
<dbReference type="GO" id="GO:0006281">
    <property type="term" value="P:DNA repair"/>
    <property type="evidence" value="ECO:0007669"/>
    <property type="project" value="InterPro"/>
</dbReference>
<comment type="caution">
    <text evidence="1">The sequence shown here is derived from an EMBL/GenBank/DDBJ whole genome shotgun (WGS) entry which is preliminary data.</text>
</comment>
<dbReference type="OrthoDB" id="4676at2759"/>
<sequence length="232" mass="25626">MPRKNVDISSRIDSVVSNFGQLPLAGTPLGKTSELTASPEIILAMAMDAMVKSRPISHDLAQRTTNRLIEQGYHHIDVLSKSTWEERTDVLREGGYNRYREQCSTNLGSLADLVTDKYDGDLNHLLQAANGDREDARALMKEVKGVGDLGVELFFNNVQSVWPDIAPFLDSRSLNTAAEIEIGQDLDAIYGALGRDPKEMSVFANGLSTVRLEKKHLANRGIDTDLRKSSQL</sequence>
<dbReference type="GeneID" id="83197930"/>
<evidence type="ECO:0000313" key="2">
    <source>
        <dbReference type="Proteomes" id="UP001150941"/>
    </source>
</evidence>
<reference evidence="1" key="1">
    <citation type="submission" date="2022-11" db="EMBL/GenBank/DDBJ databases">
        <authorList>
            <person name="Petersen C."/>
        </authorList>
    </citation>
    <scope>NUCLEOTIDE SEQUENCE</scope>
    <source>
        <strain evidence="1">IBT 19713</strain>
    </source>
</reference>
<dbReference type="EMBL" id="JAPQKS010000002">
    <property type="protein sequence ID" value="KAJ5246347.1"/>
    <property type="molecule type" value="Genomic_DNA"/>
</dbReference>
<gene>
    <name evidence="1" type="ORF">N7468_001330</name>
</gene>
<evidence type="ECO:0000313" key="1">
    <source>
        <dbReference type="EMBL" id="KAJ5246347.1"/>
    </source>
</evidence>
<proteinExistence type="predicted"/>
<keyword evidence="2" id="KW-1185">Reference proteome</keyword>
<dbReference type="SUPFAM" id="SSF48150">
    <property type="entry name" value="DNA-glycosylase"/>
    <property type="match status" value="1"/>
</dbReference>
<name>A0A9W9PHP2_9EURO</name>
<dbReference type="AlphaFoldDB" id="A0A9W9PHP2"/>
<protein>
    <submittedName>
        <fullName evidence="1">Uncharacterized protein</fullName>
    </submittedName>
</protein>
<dbReference type="GO" id="GO:0003824">
    <property type="term" value="F:catalytic activity"/>
    <property type="evidence" value="ECO:0007669"/>
    <property type="project" value="InterPro"/>
</dbReference>
<reference evidence="1" key="2">
    <citation type="journal article" date="2023" name="IMA Fungus">
        <title>Comparative genomic study of the Penicillium genus elucidates a diverse pangenome and 15 lateral gene transfer events.</title>
        <authorList>
            <person name="Petersen C."/>
            <person name="Sorensen T."/>
            <person name="Nielsen M.R."/>
            <person name="Sondergaard T.E."/>
            <person name="Sorensen J.L."/>
            <person name="Fitzpatrick D.A."/>
            <person name="Frisvad J.C."/>
            <person name="Nielsen K.L."/>
        </authorList>
    </citation>
    <scope>NUCLEOTIDE SEQUENCE</scope>
    <source>
        <strain evidence="1">IBT 19713</strain>
    </source>
</reference>
<dbReference type="RefSeq" id="XP_058333768.1">
    <property type="nucleotide sequence ID" value="XM_058470627.1"/>
</dbReference>
<dbReference type="Proteomes" id="UP001150941">
    <property type="component" value="Unassembled WGS sequence"/>
</dbReference>
<dbReference type="InterPro" id="IPR011257">
    <property type="entry name" value="DNA_glycosylase"/>
</dbReference>